<dbReference type="InterPro" id="IPR036597">
    <property type="entry name" value="Fido-like_dom_sf"/>
</dbReference>
<dbReference type="OrthoDB" id="9813719at2"/>
<evidence type="ECO:0000313" key="5">
    <source>
        <dbReference type="Proteomes" id="UP000006875"/>
    </source>
</evidence>
<keyword evidence="4" id="KW-0614">Plasmid</keyword>
<dbReference type="Gene3D" id="1.10.3290.10">
    <property type="entry name" value="Fido-like domain"/>
    <property type="match status" value="1"/>
</dbReference>
<name>E3HE31_ILYPC</name>
<dbReference type="InterPro" id="IPR040198">
    <property type="entry name" value="Fido_containing"/>
</dbReference>
<reference evidence="4 5" key="1">
    <citation type="journal article" date="2010" name="Stand. Genomic Sci.">
        <title>Complete genome sequence of Ilyobacter polytropus type strain (CuHbu1).</title>
        <authorList>
            <person name="Sikorski J."/>
            <person name="Chertkov O."/>
            <person name="Lapidus A."/>
            <person name="Nolan M."/>
            <person name="Lucas S."/>
            <person name="Del Rio T.G."/>
            <person name="Tice H."/>
            <person name="Cheng J.F."/>
            <person name="Tapia R."/>
            <person name="Han C."/>
            <person name="Goodwin L."/>
            <person name="Pitluck S."/>
            <person name="Liolios K."/>
            <person name="Ivanova N."/>
            <person name="Mavromatis K."/>
            <person name="Mikhailova N."/>
            <person name="Pati A."/>
            <person name="Chen A."/>
            <person name="Palaniappan K."/>
            <person name="Land M."/>
            <person name="Hauser L."/>
            <person name="Chang Y.J."/>
            <person name="Jeffries C.D."/>
            <person name="Brambilla E."/>
            <person name="Yasawong M."/>
            <person name="Rohde M."/>
            <person name="Pukall R."/>
            <person name="Spring S."/>
            <person name="Goker M."/>
            <person name="Woyke T."/>
            <person name="Bristow J."/>
            <person name="Eisen J.A."/>
            <person name="Markowitz V."/>
            <person name="Hugenholtz P."/>
            <person name="Kyrpides N.C."/>
            <person name="Klenk H.P."/>
        </authorList>
    </citation>
    <scope>NUCLEOTIDE SEQUENCE [LARGE SCALE GENOMIC DNA]</scope>
    <source>
        <strain evidence="5">ATCC 51220 / DSM 2926 / LMG 16218 / CuHBu1</strain>
        <plasmid evidence="5">pILYOP02</plasmid>
    </source>
</reference>
<dbReference type="PANTHER" id="PTHR13504">
    <property type="entry name" value="FIDO DOMAIN-CONTAINING PROTEIN DDB_G0283145"/>
    <property type="match status" value="1"/>
</dbReference>
<dbReference type="eggNOG" id="COG3177">
    <property type="taxonomic scope" value="Bacteria"/>
</dbReference>
<dbReference type="Pfam" id="PF02661">
    <property type="entry name" value="Fic"/>
    <property type="match status" value="1"/>
</dbReference>
<dbReference type="HOGENOM" id="CLU_038572_0_0_0"/>
<dbReference type="AlphaFoldDB" id="E3HE31"/>
<feature type="binding site" evidence="2">
    <location>
        <begin position="238"/>
        <end position="245"/>
    </location>
    <ligand>
        <name>ATP</name>
        <dbReference type="ChEBI" id="CHEBI:30616"/>
    </ligand>
</feature>
<dbReference type="PROSITE" id="PS51459">
    <property type="entry name" value="FIDO"/>
    <property type="match status" value="1"/>
</dbReference>
<accession>E3HE31</accession>
<keyword evidence="2" id="KW-0067">ATP-binding</keyword>
<dbReference type="SUPFAM" id="SSF140931">
    <property type="entry name" value="Fic-like"/>
    <property type="match status" value="1"/>
</dbReference>
<dbReference type="GO" id="GO:0005524">
    <property type="term" value="F:ATP binding"/>
    <property type="evidence" value="ECO:0007669"/>
    <property type="project" value="UniProtKB-KW"/>
</dbReference>
<protein>
    <submittedName>
        <fullName evidence="4">Filamentation induced by cAMP protein Fic</fullName>
    </submittedName>
</protein>
<feature type="active site" evidence="1">
    <location>
        <position position="234"/>
    </location>
</feature>
<dbReference type="PANTHER" id="PTHR13504:SF38">
    <property type="entry name" value="FIDO DOMAIN-CONTAINING PROTEIN"/>
    <property type="match status" value="1"/>
</dbReference>
<dbReference type="RefSeq" id="WP_013389295.1">
    <property type="nucleotide sequence ID" value="NC_014634.1"/>
</dbReference>
<evidence type="ECO:0000259" key="3">
    <source>
        <dbReference type="PROSITE" id="PS51459"/>
    </source>
</evidence>
<dbReference type="Proteomes" id="UP000006875">
    <property type="component" value="Plasmid pILYOP02"/>
</dbReference>
<keyword evidence="5" id="KW-1185">Reference proteome</keyword>
<proteinExistence type="predicted"/>
<gene>
    <name evidence="4" type="ordered locus">Ilyop_2899</name>
</gene>
<evidence type="ECO:0000256" key="2">
    <source>
        <dbReference type="PIRSR" id="PIRSR640198-2"/>
    </source>
</evidence>
<sequence length="401" mass="47722">MDNYNSPLYMNRTDLLYRLKTDKDINVVWAELMEYRKNIGIEIPLIDQKSKNIFFVLTDKLKENIAKIDDLARQNIFEELDEETKMNVMLGAQADEAFYSSVIEGAHTTKKRTKDMIEKKEQPKNKDEQMVLNNYNALIYVLEKISNPISERIILDIYHIITNSTLEIDEVVEKYRTGENEVRNLEEVIYIPPKAENVEGMMNLLIHFIRTESDERIHPILKAIIIHYYFVYIHPFYDGNGRTARALTYMYLIQNGYSFFKYFSISSLIKEARQGYYKSIKNSEDYESDMTYFAIFYTEMILKSIVKVRNDFKREYLKQVIKLDLEKRGVALNKRQEKIIEKTISFGKESIDIEFYRKINKVTQETARKDLNILVEMRVYLKEKVGKKYQYRLRTNLDKPQ</sequence>
<feature type="binding site" evidence="2">
    <location>
        <begin position="276"/>
        <end position="277"/>
    </location>
    <ligand>
        <name>ATP</name>
        <dbReference type="ChEBI" id="CHEBI:30616"/>
    </ligand>
</feature>
<geneLocation type="plasmid" evidence="4 5">
    <name>pILYOP02</name>
</geneLocation>
<keyword evidence="2" id="KW-0547">Nucleotide-binding</keyword>
<organism evidence="4 5">
    <name type="scientific">Ilyobacter polytropus (strain ATCC 51220 / DSM 2926 / LMG 16218 / CuHBu1)</name>
    <dbReference type="NCBI Taxonomy" id="572544"/>
    <lineage>
        <taxon>Bacteria</taxon>
        <taxon>Fusobacteriati</taxon>
        <taxon>Fusobacteriota</taxon>
        <taxon>Fusobacteriia</taxon>
        <taxon>Fusobacteriales</taxon>
        <taxon>Fusobacteriaceae</taxon>
        <taxon>Ilyobacter</taxon>
    </lineage>
</organism>
<evidence type="ECO:0000313" key="4">
    <source>
        <dbReference type="EMBL" id="ADO84643.1"/>
    </source>
</evidence>
<evidence type="ECO:0000256" key="1">
    <source>
        <dbReference type="PIRSR" id="PIRSR640198-1"/>
    </source>
</evidence>
<dbReference type="KEGG" id="ipo:Ilyop_2899"/>
<feature type="domain" description="Fido" evidence="3">
    <location>
        <begin position="149"/>
        <end position="299"/>
    </location>
</feature>
<dbReference type="InterPro" id="IPR003812">
    <property type="entry name" value="Fido"/>
</dbReference>
<dbReference type="EMBL" id="CP002283">
    <property type="protein sequence ID" value="ADO84643.1"/>
    <property type="molecule type" value="Genomic_DNA"/>
</dbReference>